<organism evidence="1 2">
    <name type="scientific">Rhodovastum atsumiense</name>
    <dbReference type="NCBI Taxonomy" id="504468"/>
    <lineage>
        <taxon>Bacteria</taxon>
        <taxon>Pseudomonadati</taxon>
        <taxon>Pseudomonadota</taxon>
        <taxon>Alphaproteobacteria</taxon>
        <taxon>Acetobacterales</taxon>
        <taxon>Acetobacteraceae</taxon>
        <taxon>Rhodovastum</taxon>
    </lineage>
</organism>
<evidence type="ECO:0000313" key="2">
    <source>
        <dbReference type="Proteomes" id="UP000325255"/>
    </source>
</evidence>
<dbReference type="OrthoDB" id="7281469at2"/>
<dbReference type="RefSeq" id="WP_150039618.1">
    <property type="nucleotide sequence ID" value="NZ_OW485601.1"/>
</dbReference>
<sequence length="101" mass="10877">MLVSIKSYQVANDPSAEFTRNLKGKLARQLQSTPGFQAMYMVTDRDGHLTTISLFDDQDVALAAGEPMYEVIDAGFDAQAATSPIETTGQTVLCIHGPANI</sequence>
<protein>
    <recommendedName>
        <fullName evidence="3">ABM domain-containing protein</fullName>
    </recommendedName>
</protein>
<reference evidence="1 2" key="1">
    <citation type="submission" date="2019-09" db="EMBL/GenBank/DDBJ databases">
        <title>Genome sequence of Rhodovastum atsumiense, a diverse member of the Acetobacteraceae family of non-sulfur purple photosynthetic bacteria.</title>
        <authorList>
            <person name="Meyer T."/>
            <person name="Kyndt J."/>
        </authorList>
    </citation>
    <scope>NUCLEOTIDE SEQUENCE [LARGE SCALE GENOMIC DNA]</scope>
    <source>
        <strain evidence="1 2">DSM 21279</strain>
    </source>
</reference>
<gene>
    <name evidence="1" type="ORF">F1189_05475</name>
</gene>
<comment type="caution">
    <text evidence="1">The sequence shown here is derived from an EMBL/GenBank/DDBJ whole genome shotgun (WGS) entry which is preliminary data.</text>
</comment>
<dbReference type="AlphaFoldDB" id="A0A5M6J097"/>
<dbReference type="EMBL" id="VWPK01000006">
    <property type="protein sequence ID" value="KAA5613507.1"/>
    <property type="molecule type" value="Genomic_DNA"/>
</dbReference>
<evidence type="ECO:0008006" key="3">
    <source>
        <dbReference type="Google" id="ProtNLM"/>
    </source>
</evidence>
<accession>A0A5M6J097</accession>
<dbReference type="Proteomes" id="UP000325255">
    <property type="component" value="Unassembled WGS sequence"/>
</dbReference>
<evidence type="ECO:0000313" key="1">
    <source>
        <dbReference type="EMBL" id="KAA5613507.1"/>
    </source>
</evidence>
<name>A0A5M6J097_9PROT</name>
<proteinExistence type="predicted"/>
<keyword evidence="2" id="KW-1185">Reference proteome</keyword>